<dbReference type="PANTHER" id="PTHR15741">
    <property type="entry name" value="BASIC HELIX-LOOP-HELIX ZIP TRANSCRIPTION FACTOR"/>
    <property type="match status" value="1"/>
</dbReference>
<protein>
    <submittedName>
        <fullName evidence="8">BHLH domain-containing protein</fullName>
    </submittedName>
</protein>
<dbReference type="Gene3D" id="4.10.280.10">
    <property type="entry name" value="Helix-loop-helix DNA-binding domain"/>
    <property type="match status" value="1"/>
</dbReference>
<evidence type="ECO:0000313" key="9">
    <source>
        <dbReference type="Proteomes" id="UP000005240"/>
    </source>
</evidence>
<evidence type="ECO:0000256" key="1">
    <source>
        <dbReference type="ARBA" id="ARBA00004123"/>
    </source>
</evidence>
<sequence length="387" mass="43669">MNSQQPPPPQNDYLKHYHHPLPEQQPSWTHHRHRHHHSLDSPLPNHYLFSQPQPSPSPTATNTTKRSLSLSSQSAHQLSQPSQKHPPSKSKPKPPLVSAVPASIIKRDKPGLLSQEQKRANHIASEQKRRAAIRQGYSRLCLIVPALRGPIGPGAGSAIIEAGDGPHEQQPAVSRDDSPVDDELPHDHPSSQNNNHHLEDPTSSGAFKRKRNKPLEVNRSGARSEAVVLAKTVEYLRELEAERKLFIEKLARLKSIARAKGIPIQTTNSNTHIVSKSQAEMDTDEERYRRGEEFEEEAPPIWERKWSGSIDAIDRQLKASIADRNSLNLNLLLAPPHLQAPPIPFDLTSIHHDQLPLHHHLSHNINHQLHQQQDYHHHLHQNPLIES</sequence>
<dbReference type="GO" id="GO:0005634">
    <property type="term" value="C:nucleus"/>
    <property type="evidence" value="ECO:0007669"/>
    <property type="project" value="UniProtKB-SubCell"/>
</dbReference>
<evidence type="ECO:0000313" key="8">
    <source>
        <dbReference type="EnsemblFungi" id="PTTG_00331-t43_1-p1"/>
    </source>
</evidence>
<dbReference type="GO" id="GO:0000978">
    <property type="term" value="F:RNA polymerase II cis-regulatory region sequence-specific DNA binding"/>
    <property type="evidence" value="ECO:0007669"/>
    <property type="project" value="TreeGrafter"/>
</dbReference>
<keyword evidence="3" id="KW-0238">DNA-binding</keyword>
<gene>
    <name evidence="7" type="ORF">PTTG_00331</name>
</gene>
<dbReference type="OrthoDB" id="2504073at2759"/>
<reference evidence="7" key="2">
    <citation type="submission" date="2016-05" db="EMBL/GenBank/DDBJ databases">
        <title>Comparative analysis highlights variable genome content of wheat rusts and divergence of the mating loci.</title>
        <authorList>
            <person name="Cuomo C.A."/>
            <person name="Bakkeren G."/>
            <person name="Szabo L."/>
            <person name="Khalil H."/>
            <person name="Joly D."/>
            <person name="Goldberg J."/>
            <person name="Young S."/>
            <person name="Zeng Q."/>
            <person name="Fellers J."/>
        </authorList>
    </citation>
    <scope>NUCLEOTIDE SEQUENCE [LARGE SCALE GENOMIC DNA]</scope>
    <source>
        <strain evidence="7">1-1 BBBD Race 1</strain>
    </source>
</reference>
<dbReference type="GO" id="GO:0046983">
    <property type="term" value="F:protein dimerization activity"/>
    <property type="evidence" value="ECO:0007669"/>
    <property type="project" value="InterPro"/>
</dbReference>
<evidence type="ECO:0000256" key="6">
    <source>
        <dbReference type="SAM" id="MobiDB-lite"/>
    </source>
</evidence>
<keyword evidence="5" id="KW-0539">Nucleus</keyword>
<dbReference type="EnsemblFungi" id="PTTG_00331-t43_1">
    <property type="protein sequence ID" value="PTTG_00331-t43_1-p1"/>
    <property type="gene ID" value="PTTG_00331"/>
</dbReference>
<dbReference type="AlphaFoldDB" id="A0A180H106"/>
<name>A0A180H106_PUCT1</name>
<reference evidence="7" key="1">
    <citation type="submission" date="2009-11" db="EMBL/GenBank/DDBJ databases">
        <authorList>
            <consortium name="The Broad Institute Genome Sequencing Platform"/>
            <person name="Ward D."/>
            <person name="Feldgarden M."/>
            <person name="Earl A."/>
            <person name="Young S.K."/>
            <person name="Zeng Q."/>
            <person name="Koehrsen M."/>
            <person name="Alvarado L."/>
            <person name="Berlin A."/>
            <person name="Bochicchio J."/>
            <person name="Borenstein D."/>
            <person name="Chapman S.B."/>
            <person name="Chen Z."/>
            <person name="Engels R."/>
            <person name="Freedman E."/>
            <person name="Gellesch M."/>
            <person name="Goldberg J."/>
            <person name="Griggs A."/>
            <person name="Gujja S."/>
            <person name="Heilman E."/>
            <person name="Heiman D."/>
            <person name="Hepburn T."/>
            <person name="Howarth C."/>
            <person name="Jen D."/>
            <person name="Larson L."/>
            <person name="Lewis B."/>
            <person name="Mehta T."/>
            <person name="Park D."/>
            <person name="Pearson M."/>
            <person name="Roberts A."/>
            <person name="Saif S."/>
            <person name="Shea T."/>
            <person name="Shenoy N."/>
            <person name="Sisk P."/>
            <person name="Stolte C."/>
            <person name="Sykes S."/>
            <person name="Thomson T."/>
            <person name="Walk T."/>
            <person name="White J."/>
            <person name="Yandava C."/>
            <person name="Izard J."/>
            <person name="Baranova O.V."/>
            <person name="Blanton J.M."/>
            <person name="Tanner A.C."/>
            <person name="Dewhirst F.E."/>
            <person name="Haas B."/>
            <person name="Nusbaum C."/>
            <person name="Birren B."/>
        </authorList>
    </citation>
    <scope>NUCLEOTIDE SEQUENCE [LARGE SCALE GENOMIC DNA]</scope>
    <source>
        <strain evidence="7">1-1 BBBD Race 1</strain>
    </source>
</reference>
<keyword evidence="4" id="KW-0804">Transcription</keyword>
<accession>A0A180H106</accession>
<feature type="compositionally biased region" description="Polar residues" evidence="6">
    <location>
        <begin position="190"/>
        <end position="205"/>
    </location>
</feature>
<feature type="compositionally biased region" description="Basic and acidic residues" evidence="6">
    <location>
        <begin position="174"/>
        <end position="189"/>
    </location>
</feature>
<evidence type="ECO:0000256" key="5">
    <source>
        <dbReference type="ARBA" id="ARBA00023242"/>
    </source>
</evidence>
<keyword evidence="2" id="KW-0805">Transcription regulation</keyword>
<dbReference type="InterPro" id="IPR052207">
    <property type="entry name" value="Max-like/E-box_TFs"/>
</dbReference>
<reference evidence="8 9" key="3">
    <citation type="journal article" date="2017" name="G3 (Bethesda)">
        <title>Comparative analysis highlights variable genome content of wheat rusts and divergence of the mating loci.</title>
        <authorList>
            <person name="Cuomo C.A."/>
            <person name="Bakkeren G."/>
            <person name="Khalil H.B."/>
            <person name="Panwar V."/>
            <person name="Joly D."/>
            <person name="Linning R."/>
            <person name="Sakthikumar S."/>
            <person name="Song X."/>
            <person name="Adiconis X."/>
            <person name="Fan L."/>
            <person name="Goldberg J.M."/>
            <person name="Levin J.Z."/>
            <person name="Young S."/>
            <person name="Zeng Q."/>
            <person name="Anikster Y."/>
            <person name="Bruce M."/>
            <person name="Wang M."/>
            <person name="Yin C."/>
            <person name="McCallum B."/>
            <person name="Szabo L.J."/>
            <person name="Hulbert S."/>
            <person name="Chen X."/>
            <person name="Fellers J.P."/>
        </authorList>
    </citation>
    <scope>NUCLEOTIDE SEQUENCE</scope>
    <source>
        <strain evidence="8">isolate 1-1 / race 1 (BBBD)</strain>
        <strain evidence="9">Isolate 1-1 / race 1 (BBBD)</strain>
    </source>
</reference>
<reference evidence="8" key="4">
    <citation type="submission" date="2025-05" db="UniProtKB">
        <authorList>
            <consortium name="EnsemblFungi"/>
        </authorList>
    </citation>
    <scope>IDENTIFICATION</scope>
    <source>
        <strain evidence="8">isolate 1-1 / race 1 (BBBD)</strain>
    </source>
</reference>
<dbReference type="InterPro" id="IPR036638">
    <property type="entry name" value="HLH_DNA-bd_sf"/>
</dbReference>
<organism evidence="7">
    <name type="scientific">Puccinia triticina (isolate 1-1 / race 1 (BBBD))</name>
    <name type="common">Brown leaf rust fungus</name>
    <dbReference type="NCBI Taxonomy" id="630390"/>
    <lineage>
        <taxon>Eukaryota</taxon>
        <taxon>Fungi</taxon>
        <taxon>Dikarya</taxon>
        <taxon>Basidiomycota</taxon>
        <taxon>Pucciniomycotina</taxon>
        <taxon>Pucciniomycetes</taxon>
        <taxon>Pucciniales</taxon>
        <taxon>Pucciniaceae</taxon>
        <taxon>Puccinia</taxon>
    </lineage>
</organism>
<dbReference type="EMBL" id="ADAS02000008">
    <property type="protein sequence ID" value="OAV98288.1"/>
    <property type="molecule type" value="Genomic_DNA"/>
</dbReference>
<comment type="subcellular location">
    <subcellularLocation>
        <location evidence="1">Nucleus</location>
    </subcellularLocation>
</comment>
<evidence type="ECO:0000256" key="2">
    <source>
        <dbReference type="ARBA" id="ARBA00023015"/>
    </source>
</evidence>
<feature type="compositionally biased region" description="Pro residues" evidence="6">
    <location>
        <begin position="1"/>
        <end position="10"/>
    </location>
</feature>
<feature type="compositionally biased region" description="Low complexity" evidence="6">
    <location>
        <begin position="67"/>
        <end position="85"/>
    </location>
</feature>
<dbReference type="SUPFAM" id="SSF47459">
    <property type="entry name" value="HLH, helix-loop-helix DNA-binding domain"/>
    <property type="match status" value="1"/>
</dbReference>
<evidence type="ECO:0000256" key="3">
    <source>
        <dbReference type="ARBA" id="ARBA00023125"/>
    </source>
</evidence>
<dbReference type="Proteomes" id="UP000005240">
    <property type="component" value="Unassembled WGS sequence"/>
</dbReference>
<dbReference type="PANTHER" id="PTHR15741:SF27">
    <property type="entry name" value="TRANSCRIPTION FACTOR AP-4"/>
    <property type="match status" value="1"/>
</dbReference>
<dbReference type="VEuPathDB" id="FungiDB:PTTG_00331"/>
<dbReference type="GO" id="GO:0000981">
    <property type="term" value="F:DNA-binding transcription factor activity, RNA polymerase II-specific"/>
    <property type="evidence" value="ECO:0007669"/>
    <property type="project" value="TreeGrafter"/>
</dbReference>
<feature type="region of interest" description="Disordered" evidence="6">
    <location>
        <begin position="155"/>
        <end position="223"/>
    </location>
</feature>
<evidence type="ECO:0000256" key="4">
    <source>
        <dbReference type="ARBA" id="ARBA00023163"/>
    </source>
</evidence>
<keyword evidence="9" id="KW-1185">Reference proteome</keyword>
<proteinExistence type="predicted"/>
<feature type="region of interest" description="Disordered" evidence="6">
    <location>
        <begin position="1"/>
        <end position="127"/>
    </location>
</feature>
<evidence type="ECO:0000313" key="7">
    <source>
        <dbReference type="EMBL" id="OAV98288.1"/>
    </source>
</evidence>